<dbReference type="GO" id="GO:0007010">
    <property type="term" value="P:cytoskeleton organization"/>
    <property type="evidence" value="ECO:0007669"/>
    <property type="project" value="TreeGrafter"/>
</dbReference>
<feature type="compositionally biased region" description="Low complexity" evidence="4">
    <location>
        <begin position="383"/>
        <end position="406"/>
    </location>
</feature>
<dbReference type="GeneID" id="25568296"/>
<gene>
    <name evidence="6" type="ORF">AMSG_09951</name>
</gene>
<dbReference type="GO" id="GO:0032153">
    <property type="term" value="C:cell division site"/>
    <property type="evidence" value="ECO:0007669"/>
    <property type="project" value="TreeGrafter"/>
</dbReference>
<dbReference type="AlphaFoldDB" id="A0A0L0DPE1"/>
<evidence type="ECO:0000256" key="2">
    <source>
        <dbReference type="ARBA" id="ARBA00022490"/>
    </source>
</evidence>
<dbReference type="SUPFAM" id="SSF103657">
    <property type="entry name" value="BAR/IMD domain-like"/>
    <property type="match status" value="1"/>
</dbReference>
<evidence type="ECO:0000313" key="7">
    <source>
        <dbReference type="Proteomes" id="UP000054408"/>
    </source>
</evidence>
<evidence type="ECO:0000256" key="4">
    <source>
        <dbReference type="SAM" id="MobiDB-lite"/>
    </source>
</evidence>
<keyword evidence="2" id="KW-0963">Cytoplasm</keyword>
<dbReference type="STRING" id="461836.A0A0L0DPE1"/>
<dbReference type="PANTHER" id="PTHR23065:SF7">
    <property type="entry name" value="NOSTRIN, ISOFORM H"/>
    <property type="match status" value="1"/>
</dbReference>
<feature type="compositionally biased region" description="Pro residues" evidence="4">
    <location>
        <begin position="365"/>
        <end position="382"/>
    </location>
</feature>
<evidence type="ECO:0000313" key="6">
    <source>
        <dbReference type="EMBL" id="KNC54167.1"/>
    </source>
</evidence>
<dbReference type="InterPro" id="IPR001060">
    <property type="entry name" value="FCH_dom"/>
</dbReference>
<dbReference type="InterPro" id="IPR027267">
    <property type="entry name" value="AH/BAR_dom_sf"/>
</dbReference>
<feature type="region of interest" description="Disordered" evidence="4">
    <location>
        <begin position="157"/>
        <end position="415"/>
    </location>
</feature>
<evidence type="ECO:0000259" key="5">
    <source>
        <dbReference type="SMART" id="SM00055"/>
    </source>
</evidence>
<dbReference type="Gene3D" id="1.20.1270.60">
    <property type="entry name" value="Arfaptin homology (AH) domain/BAR domain"/>
    <property type="match status" value="1"/>
</dbReference>
<feature type="domain" description="FCH" evidence="5">
    <location>
        <begin position="14"/>
        <end position="99"/>
    </location>
</feature>
<feature type="compositionally biased region" description="Basic residues" evidence="4">
    <location>
        <begin position="473"/>
        <end position="485"/>
    </location>
</feature>
<evidence type="ECO:0000256" key="1">
    <source>
        <dbReference type="ARBA" id="ARBA00004496"/>
    </source>
</evidence>
<accession>A0A0L0DPE1</accession>
<feature type="region of interest" description="Disordered" evidence="4">
    <location>
        <begin position="437"/>
        <end position="485"/>
    </location>
</feature>
<organism evidence="6 7">
    <name type="scientific">Thecamonas trahens ATCC 50062</name>
    <dbReference type="NCBI Taxonomy" id="461836"/>
    <lineage>
        <taxon>Eukaryota</taxon>
        <taxon>Apusozoa</taxon>
        <taxon>Apusomonadida</taxon>
        <taxon>Apusomonadidae</taxon>
        <taxon>Thecamonas</taxon>
    </lineage>
</organism>
<feature type="compositionally biased region" description="Basic residues" evidence="4">
    <location>
        <begin position="172"/>
        <end position="181"/>
    </location>
</feature>
<dbReference type="RefSeq" id="XP_013753985.1">
    <property type="nucleotide sequence ID" value="XM_013898531.1"/>
</dbReference>
<feature type="compositionally biased region" description="Polar residues" evidence="4">
    <location>
        <begin position="212"/>
        <end position="226"/>
    </location>
</feature>
<comment type="subcellular location">
    <subcellularLocation>
        <location evidence="1">Cytoplasm</location>
    </subcellularLocation>
</comment>
<evidence type="ECO:0000256" key="3">
    <source>
        <dbReference type="ARBA" id="ARBA00022553"/>
    </source>
</evidence>
<protein>
    <recommendedName>
        <fullName evidence="5">FCH domain-containing protein</fullName>
    </recommendedName>
</protein>
<feature type="compositionally biased region" description="Pro residues" evidence="4">
    <location>
        <begin position="306"/>
        <end position="315"/>
    </location>
</feature>
<feature type="compositionally biased region" description="Low complexity" evidence="4">
    <location>
        <begin position="231"/>
        <end position="285"/>
    </location>
</feature>
<dbReference type="GO" id="GO:0005886">
    <property type="term" value="C:plasma membrane"/>
    <property type="evidence" value="ECO:0007669"/>
    <property type="project" value="TreeGrafter"/>
</dbReference>
<name>A0A0L0DPE1_THETB</name>
<feature type="compositionally biased region" description="Low complexity" evidence="4">
    <location>
        <begin position="182"/>
        <end position="211"/>
    </location>
</feature>
<dbReference type="OrthoDB" id="28357at2759"/>
<reference evidence="6 7" key="1">
    <citation type="submission" date="2010-05" db="EMBL/GenBank/DDBJ databases">
        <title>The Genome Sequence of Thecamonas trahens ATCC 50062.</title>
        <authorList>
            <consortium name="The Broad Institute Genome Sequencing Platform"/>
            <person name="Russ C."/>
            <person name="Cuomo C."/>
            <person name="Shea T."/>
            <person name="Young S.K."/>
            <person name="Zeng Q."/>
            <person name="Koehrsen M."/>
            <person name="Haas B."/>
            <person name="Borodovsky M."/>
            <person name="Guigo R."/>
            <person name="Alvarado L."/>
            <person name="Berlin A."/>
            <person name="Bochicchio J."/>
            <person name="Borenstein D."/>
            <person name="Chapman S."/>
            <person name="Chen Z."/>
            <person name="Freedman E."/>
            <person name="Gellesch M."/>
            <person name="Goldberg J."/>
            <person name="Griggs A."/>
            <person name="Gujja S."/>
            <person name="Heilman E."/>
            <person name="Heiman D."/>
            <person name="Hepburn T."/>
            <person name="Howarth C."/>
            <person name="Jen D."/>
            <person name="Larson L."/>
            <person name="Mehta T."/>
            <person name="Park D."/>
            <person name="Pearson M."/>
            <person name="Roberts A."/>
            <person name="Saif S."/>
            <person name="Shenoy N."/>
            <person name="Sisk P."/>
            <person name="Stolte C."/>
            <person name="Sykes S."/>
            <person name="Thomson T."/>
            <person name="Walk T."/>
            <person name="White J."/>
            <person name="Yandava C."/>
            <person name="Burger G."/>
            <person name="Gray M.W."/>
            <person name="Holland P.W.H."/>
            <person name="King N."/>
            <person name="Lang F.B.F."/>
            <person name="Roger A.J."/>
            <person name="Ruiz-Trillo I."/>
            <person name="Lander E."/>
            <person name="Nusbaum C."/>
        </authorList>
    </citation>
    <scope>NUCLEOTIDE SEQUENCE [LARGE SCALE GENOMIC DNA]</scope>
    <source>
        <strain evidence="6 7">ATCC 50062</strain>
    </source>
</reference>
<feature type="compositionally biased region" description="Basic residues" evidence="4">
    <location>
        <begin position="440"/>
        <end position="450"/>
    </location>
</feature>
<sequence length="485" mass="53404">MSVYRVQSVLSKRRAAGDEGDGFDRLILKLRSSKEALKELSAYFFDRAAVEEAYAKALVKVTKQKRLSDETGSLKSAYESMMGEALRSADDRTAFAKQLRATGDRLMQYKDAQKQMRKNNHALKEKHDKDLGKSLDQLEKYKAKYLKYAEETYTYRNQERNTSLPAKDVASARKRPTRPRRSASSTRNSTAHRSLLITTSSSAGSTPCPSSLQTFHASRSNRTTLSARPCSRTQTSSAPARRSSPTPSPRSQSRSRPSTAPPTLRSGALQTRLARSAHLSSRSLSGLPTASRRSRSRAAARSSSPRPAPAPPQPRSIPSQTPKTSPPQRASTRLRTSPTTTRTTRTTRARSVTSLSLPALTLLTAPPPLPQSRRAPPLPPSARPSSRAQPPPASLTAPSSPVSPLIARRRRSRARSSHPLLLPLLLPLLPLPYRTSTARQLRRSSSRRAGRSTSTRPTSASFMSTTPPARARGQSRCRRRWPHPP</sequence>
<dbReference type="Pfam" id="PF00611">
    <property type="entry name" value="FCH"/>
    <property type="match status" value="1"/>
</dbReference>
<dbReference type="GO" id="GO:0043226">
    <property type="term" value="C:organelle"/>
    <property type="evidence" value="ECO:0007669"/>
    <property type="project" value="UniProtKB-ARBA"/>
</dbReference>
<dbReference type="EMBL" id="GL349486">
    <property type="protein sequence ID" value="KNC54167.1"/>
    <property type="molecule type" value="Genomic_DNA"/>
</dbReference>
<keyword evidence="3" id="KW-0597">Phosphoprotein</keyword>
<dbReference type="GO" id="GO:0005737">
    <property type="term" value="C:cytoplasm"/>
    <property type="evidence" value="ECO:0007669"/>
    <property type="project" value="TreeGrafter"/>
</dbReference>
<dbReference type="SMART" id="SM00055">
    <property type="entry name" value="FCH"/>
    <property type="match status" value="1"/>
</dbReference>
<feature type="compositionally biased region" description="Low complexity" evidence="4">
    <location>
        <begin position="451"/>
        <end position="461"/>
    </location>
</feature>
<dbReference type="PANTHER" id="PTHR23065">
    <property type="entry name" value="PROLINE-SERINE-THREONINE PHOSPHATASE INTERACTING PROTEIN 1"/>
    <property type="match status" value="1"/>
</dbReference>
<keyword evidence="7" id="KW-1185">Reference proteome</keyword>
<feature type="compositionally biased region" description="Low complexity" evidence="4">
    <location>
        <begin position="329"/>
        <end position="364"/>
    </location>
</feature>
<proteinExistence type="predicted"/>
<dbReference type="Proteomes" id="UP000054408">
    <property type="component" value="Unassembled WGS sequence"/>
</dbReference>